<evidence type="ECO:0000256" key="4">
    <source>
        <dbReference type="ARBA" id="ARBA00022989"/>
    </source>
</evidence>
<evidence type="ECO:0000313" key="7">
    <source>
        <dbReference type="EMBL" id="MDI9859520.1"/>
    </source>
</evidence>
<comment type="subcellular location">
    <subcellularLocation>
        <location evidence="1">Cell membrane</location>
        <topology evidence="1">Multi-pass membrane protein</topology>
    </subcellularLocation>
</comment>
<accession>A0ABT6Y7H7</accession>
<dbReference type="PIRSF" id="PIRSF006324">
    <property type="entry name" value="LeuE"/>
    <property type="match status" value="1"/>
</dbReference>
<feature type="transmembrane region" description="Helical" evidence="6">
    <location>
        <begin position="41"/>
        <end position="69"/>
    </location>
</feature>
<keyword evidence="3 6" id="KW-0812">Transmembrane</keyword>
<name>A0ABT6Y7H7_9BACT</name>
<evidence type="ECO:0000313" key="8">
    <source>
        <dbReference type="Proteomes" id="UP001236507"/>
    </source>
</evidence>
<evidence type="ECO:0000256" key="6">
    <source>
        <dbReference type="SAM" id="Phobius"/>
    </source>
</evidence>
<dbReference type="PANTHER" id="PTHR30086">
    <property type="entry name" value="ARGININE EXPORTER PROTEIN ARGO"/>
    <property type="match status" value="1"/>
</dbReference>
<proteinExistence type="predicted"/>
<sequence length="210" mass="23532">MLTFQELLLFTLAAFVLVISPGPNMIYLISRSITQGRMAGLLSLAGVMVGFLFHIIMVSFGLTAILAEVPFLYELIKYLGVGYLLYLAFQAINPNGKFVFEARQDLTNDSPKKLFTMGLLTNMLNPKVAMFYLSFFPQFIKPAYGNPLLQSLQLGITQMLVSFSVNFSLVLTASQMSHFFAQNPFWIKIQKWFMASILVALAVRMAKSKA</sequence>
<comment type="caution">
    <text evidence="7">The sequence shown here is derived from an EMBL/GenBank/DDBJ whole genome shotgun (WGS) entry which is preliminary data.</text>
</comment>
<protein>
    <submittedName>
        <fullName evidence="7">LysE family translocator</fullName>
    </submittedName>
</protein>
<gene>
    <name evidence="7" type="ORF">QM524_09885</name>
</gene>
<dbReference type="Proteomes" id="UP001236507">
    <property type="component" value="Unassembled WGS sequence"/>
</dbReference>
<evidence type="ECO:0000256" key="5">
    <source>
        <dbReference type="ARBA" id="ARBA00023136"/>
    </source>
</evidence>
<feature type="transmembrane region" description="Helical" evidence="6">
    <location>
        <begin position="75"/>
        <end position="93"/>
    </location>
</feature>
<reference evidence="7 8" key="1">
    <citation type="submission" date="2023-05" db="EMBL/GenBank/DDBJ databases">
        <title>Novel species of genus Flectobacillus isolated from stream in China.</title>
        <authorList>
            <person name="Lu H."/>
        </authorList>
    </citation>
    <scope>NUCLEOTIDE SEQUENCE [LARGE SCALE GENOMIC DNA]</scope>
    <source>
        <strain evidence="7 8">KCTC 42575</strain>
    </source>
</reference>
<feature type="transmembrane region" description="Helical" evidence="6">
    <location>
        <begin position="114"/>
        <end position="135"/>
    </location>
</feature>
<dbReference type="RefSeq" id="WP_283344445.1">
    <property type="nucleotide sequence ID" value="NZ_JASHIF010000008.1"/>
</dbReference>
<feature type="transmembrane region" description="Helical" evidence="6">
    <location>
        <begin position="6"/>
        <end position="29"/>
    </location>
</feature>
<evidence type="ECO:0000256" key="3">
    <source>
        <dbReference type="ARBA" id="ARBA00022692"/>
    </source>
</evidence>
<feature type="transmembrane region" description="Helical" evidence="6">
    <location>
        <begin position="155"/>
        <end position="173"/>
    </location>
</feature>
<feature type="transmembrane region" description="Helical" evidence="6">
    <location>
        <begin position="185"/>
        <end position="206"/>
    </location>
</feature>
<keyword evidence="5 6" id="KW-0472">Membrane</keyword>
<keyword evidence="2" id="KW-1003">Cell membrane</keyword>
<organism evidence="7 8">
    <name type="scientific">Flectobacillus roseus</name>
    <dbReference type="NCBI Taxonomy" id="502259"/>
    <lineage>
        <taxon>Bacteria</taxon>
        <taxon>Pseudomonadati</taxon>
        <taxon>Bacteroidota</taxon>
        <taxon>Cytophagia</taxon>
        <taxon>Cytophagales</taxon>
        <taxon>Flectobacillaceae</taxon>
        <taxon>Flectobacillus</taxon>
    </lineage>
</organism>
<evidence type="ECO:0000256" key="2">
    <source>
        <dbReference type="ARBA" id="ARBA00022475"/>
    </source>
</evidence>
<dbReference type="InterPro" id="IPR001123">
    <property type="entry name" value="LeuE-type"/>
</dbReference>
<keyword evidence="8" id="KW-1185">Reference proteome</keyword>
<evidence type="ECO:0000256" key="1">
    <source>
        <dbReference type="ARBA" id="ARBA00004651"/>
    </source>
</evidence>
<dbReference type="Pfam" id="PF01810">
    <property type="entry name" value="LysE"/>
    <property type="match status" value="1"/>
</dbReference>
<keyword evidence="4 6" id="KW-1133">Transmembrane helix</keyword>
<dbReference type="EMBL" id="JASHIF010000008">
    <property type="protein sequence ID" value="MDI9859520.1"/>
    <property type="molecule type" value="Genomic_DNA"/>
</dbReference>
<dbReference type="PANTHER" id="PTHR30086:SF20">
    <property type="entry name" value="ARGININE EXPORTER PROTEIN ARGO-RELATED"/>
    <property type="match status" value="1"/>
</dbReference>